<evidence type="ECO:0000259" key="4">
    <source>
        <dbReference type="SMART" id="SM01317"/>
    </source>
</evidence>
<dbReference type="GO" id="GO:0000155">
    <property type="term" value="F:phosphorelay sensor kinase activity"/>
    <property type="evidence" value="ECO:0007669"/>
    <property type="project" value="InterPro"/>
</dbReference>
<dbReference type="Gene3D" id="3.30.565.30">
    <property type="entry name" value="Sporulation initiation phosphotransferase B (SpoOB), C-terminal domain"/>
    <property type="match status" value="1"/>
</dbReference>
<evidence type="ECO:0000256" key="2">
    <source>
        <dbReference type="ARBA" id="ARBA00022679"/>
    </source>
</evidence>
<dbReference type="OrthoDB" id="2375606at2"/>
<feature type="domain" description="Sporulation initiation phosphotransferase B C-terminal" evidence="4">
    <location>
        <begin position="59"/>
        <end position="173"/>
    </location>
</feature>
<dbReference type="SUPFAM" id="SSF55890">
    <property type="entry name" value="Sporulation response regulatory protein Spo0B"/>
    <property type="match status" value="1"/>
</dbReference>
<reference evidence="5 6" key="1">
    <citation type="submission" date="2018-12" db="EMBL/GenBank/DDBJ databases">
        <title>Bacillus chawlae sp. nov., Bacillus glennii sp. nov., and Bacillus saganii sp. nov. Isolated from the Vehicle Assembly Building at Kennedy Space Center where the Viking Spacecraft were Assembled.</title>
        <authorList>
            <person name="Seuylemezian A."/>
            <person name="Vaishampayan P."/>
        </authorList>
    </citation>
    <scope>NUCLEOTIDE SEQUENCE [LARGE SCALE GENOMIC DNA]</scope>
    <source>
        <strain evidence="5 6">L5</strain>
    </source>
</reference>
<dbReference type="InterPro" id="IPR037100">
    <property type="entry name" value="Spo0B_C_sf"/>
</dbReference>
<dbReference type="Proteomes" id="UP000267430">
    <property type="component" value="Unassembled WGS sequence"/>
</dbReference>
<keyword evidence="1" id="KW-0597">Phosphoprotein</keyword>
<dbReference type="InterPro" id="IPR016120">
    <property type="entry name" value="Sig_transdc_His_kin_SpoOB"/>
</dbReference>
<accession>A0A433HHW9</accession>
<dbReference type="Pfam" id="PF14682">
    <property type="entry name" value="SPOB_ab"/>
    <property type="match status" value="1"/>
</dbReference>
<dbReference type="Pfam" id="PF14689">
    <property type="entry name" value="SPOB_a"/>
    <property type="match status" value="1"/>
</dbReference>
<keyword evidence="3" id="KW-0418">Kinase</keyword>
<keyword evidence="2" id="KW-0808">Transferase</keyword>
<dbReference type="RefSeq" id="WP_126865556.1">
    <property type="nucleotide sequence ID" value="NZ_JAUSTX010000008.1"/>
</dbReference>
<dbReference type="InterPro" id="IPR039506">
    <property type="entry name" value="SPOB_a"/>
</dbReference>
<comment type="caution">
    <text evidence="5">The sequence shown here is derived from an EMBL/GenBank/DDBJ whole genome shotgun (WGS) entry which is preliminary data.</text>
</comment>
<dbReference type="InterPro" id="IPR016122">
    <property type="entry name" value="SpoOB_C"/>
</dbReference>
<evidence type="ECO:0000256" key="1">
    <source>
        <dbReference type="ARBA" id="ARBA00022553"/>
    </source>
</evidence>
<dbReference type="AlphaFoldDB" id="A0A433HHW9"/>
<evidence type="ECO:0000256" key="3">
    <source>
        <dbReference type="ARBA" id="ARBA00022777"/>
    </source>
</evidence>
<protein>
    <submittedName>
        <fullName evidence="5">Sporulation protein</fullName>
    </submittedName>
</protein>
<dbReference type="Gene3D" id="1.10.287.130">
    <property type="match status" value="1"/>
</dbReference>
<sequence>MSKDWKTVEILSHTRHDWLNRLQLIKGNIELDKIDRVKAIIDEIIIETQHESRLSNLNMPNFVETLLTANWRTLPLRIELEVVSLQHGCRDMDDFMASWIEDLFLVLKESVDDYDENVLAVSIDENKERKIRLSFDLQGTIKKETILRDFLIKPLNENMAAAVCKISSNETLFYIEIDYDDISD</sequence>
<evidence type="ECO:0000313" key="5">
    <source>
        <dbReference type="EMBL" id="RUQ27762.1"/>
    </source>
</evidence>
<evidence type="ECO:0000313" key="6">
    <source>
        <dbReference type="Proteomes" id="UP000267430"/>
    </source>
</evidence>
<keyword evidence="6" id="KW-1185">Reference proteome</keyword>
<dbReference type="EMBL" id="RYZZ01000020">
    <property type="protein sequence ID" value="RUQ27762.1"/>
    <property type="molecule type" value="Genomic_DNA"/>
</dbReference>
<dbReference type="SMART" id="SM01317">
    <property type="entry name" value="SPOB_ab"/>
    <property type="match status" value="1"/>
</dbReference>
<name>A0A433HHW9_9BACI</name>
<gene>
    <name evidence="5" type="ORF">ELQ35_14590</name>
</gene>
<organism evidence="5 6">
    <name type="scientific">Peribacillus cavernae</name>
    <dbReference type="NCBI Taxonomy" id="1674310"/>
    <lineage>
        <taxon>Bacteria</taxon>
        <taxon>Bacillati</taxon>
        <taxon>Bacillota</taxon>
        <taxon>Bacilli</taxon>
        <taxon>Bacillales</taxon>
        <taxon>Bacillaceae</taxon>
        <taxon>Peribacillus</taxon>
    </lineage>
</organism>
<proteinExistence type="predicted"/>